<reference evidence="8" key="2">
    <citation type="submission" date="2025-08" db="UniProtKB">
        <authorList>
            <consortium name="Ensembl"/>
        </authorList>
    </citation>
    <scope>IDENTIFICATION</scope>
</reference>
<reference evidence="8" key="3">
    <citation type="submission" date="2025-09" db="UniProtKB">
        <authorList>
            <consortium name="Ensembl"/>
        </authorList>
    </citation>
    <scope>IDENTIFICATION</scope>
</reference>
<name>A0A674P711_TAKRU</name>
<evidence type="ECO:0000313" key="8">
    <source>
        <dbReference type="Ensembl" id="ENSTRUP00000081646.1"/>
    </source>
</evidence>
<dbReference type="InterPro" id="IPR045263">
    <property type="entry name" value="GLUT"/>
</dbReference>
<dbReference type="InterPro" id="IPR036259">
    <property type="entry name" value="MFS_trans_sf"/>
</dbReference>
<dbReference type="AlphaFoldDB" id="A0A674P711"/>
<feature type="transmembrane region" description="Helical" evidence="6">
    <location>
        <begin position="328"/>
        <end position="354"/>
    </location>
</feature>
<dbReference type="GO" id="GO:0016324">
    <property type="term" value="C:apical plasma membrane"/>
    <property type="evidence" value="ECO:0007669"/>
    <property type="project" value="TreeGrafter"/>
</dbReference>
<dbReference type="PROSITE" id="PS00217">
    <property type="entry name" value="SUGAR_TRANSPORT_2"/>
    <property type="match status" value="1"/>
</dbReference>
<evidence type="ECO:0000256" key="1">
    <source>
        <dbReference type="ARBA" id="ARBA00004141"/>
    </source>
</evidence>
<dbReference type="InterPro" id="IPR005829">
    <property type="entry name" value="Sugar_transporter_CS"/>
</dbReference>
<evidence type="ECO:0000256" key="6">
    <source>
        <dbReference type="SAM" id="Phobius"/>
    </source>
</evidence>
<feature type="region of interest" description="Disordered" evidence="5">
    <location>
        <begin position="448"/>
        <end position="473"/>
    </location>
</feature>
<dbReference type="GO" id="GO:0032868">
    <property type="term" value="P:response to insulin"/>
    <property type="evidence" value="ECO:0007669"/>
    <property type="project" value="TreeGrafter"/>
</dbReference>
<dbReference type="PROSITE" id="PS00216">
    <property type="entry name" value="SUGAR_TRANSPORT_1"/>
    <property type="match status" value="2"/>
</dbReference>
<feature type="transmembrane region" description="Helical" evidence="6">
    <location>
        <begin position="84"/>
        <end position="103"/>
    </location>
</feature>
<evidence type="ECO:0000313" key="9">
    <source>
        <dbReference type="Proteomes" id="UP000005226"/>
    </source>
</evidence>
<reference evidence="8 9" key="1">
    <citation type="journal article" date="2011" name="Genome Biol. Evol.">
        <title>Integration of the genetic map and genome assembly of fugu facilitates insights into distinct features of genome evolution in teleosts and mammals.</title>
        <authorList>
            <person name="Kai W."/>
            <person name="Kikuchi K."/>
            <person name="Tohari S."/>
            <person name="Chew A.K."/>
            <person name="Tay A."/>
            <person name="Fujiwara A."/>
            <person name="Hosoya S."/>
            <person name="Suetake H."/>
            <person name="Naruse K."/>
            <person name="Brenner S."/>
            <person name="Suzuki Y."/>
            <person name="Venkatesh B."/>
        </authorList>
    </citation>
    <scope>NUCLEOTIDE SEQUENCE [LARGE SCALE GENOMIC DNA]</scope>
</reference>
<dbReference type="GO" id="GO:0055056">
    <property type="term" value="F:D-glucose transmembrane transporter activity"/>
    <property type="evidence" value="ECO:0007669"/>
    <property type="project" value="TreeGrafter"/>
</dbReference>
<dbReference type="InterPro" id="IPR020846">
    <property type="entry name" value="MFS_dom"/>
</dbReference>
<dbReference type="GeneTree" id="ENSGT00940000166444"/>
<evidence type="ECO:0000256" key="4">
    <source>
        <dbReference type="ARBA" id="ARBA00023136"/>
    </source>
</evidence>
<keyword evidence="9" id="KW-1185">Reference proteome</keyword>
<dbReference type="Proteomes" id="UP000005226">
    <property type="component" value="Chromosome 7"/>
</dbReference>
<feature type="transmembrane region" description="Helical" evidence="6">
    <location>
        <begin position="271"/>
        <end position="292"/>
    </location>
</feature>
<accession>A0A674P711</accession>
<dbReference type="PRINTS" id="PR00171">
    <property type="entry name" value="SUGRTRNSPORT"/>
</dbReference>
<dbReference type="PROSITE" id="PS50850">
    <property type="entry name" value="MFS"/>
    <property type="match status" value="1"/>
</dbReference>
<proteinExistence type="predicted"/>
<dbReference type="PANTHER" id="PTHR23503">
    <property type="entry name" value="SOLUTE CARRIER FAMILY 2"/>
    <property type="match status" value="1"/>
</dbReference>
<feature type="transmembrane region" description="Helical" evidence="6">
    <location>
        <begin position="242"/>
        <end position="259"/>
    </location>
</feature>
<feature type="transmembrane region" description="Helical" evidence="6">
    <location>
        <begin position="109"/>
        <end position="131"/>
    </location>
</feature>
<keyword evidence="4 6" id="KW-0472">Membrane</keyword>
<protein>
    <submittedName>
        <fullName evidence="8">Solute carrier family 2 member 3b</fullName>
    </submittedName>
</protein>
<dbReference type="InterPro" id="IPR003663">
    <property type="entry name" value="Sugar/inositol_transpt"/>
</dbReference>
<evidence type="ECO:0000259" key="7">
    <source>
        <dbReference type="PROSITE" id="PS50850"/>
    </source>
</evidence>
<dbReference type="GO" id="GO:0016323">
    <property type="term" value="C:basolateral plasma membrane"/>
    <property type="evidence" value="ECO:0007669"/>
    <property type="project" value="TreeGrafter"/>
</dbReference>
<evidence type="ECO:0000256" key="3">
    <source>
        <dbReference type="ARBA" id="ARBA00022989"/>
    </source>
</evidence>
<dbReference type="Pfam" id="PF00083">
    <property type="entry name" value="Sugar_tr"/>
    <property type="match status" value="1"/>
</dbReference>
<sequence length="473" mass="51239">PPVATAVIGSLQFGYNTGVINAPEQKLRRFFQNVSMERYGEPFSPGANTMVWSFAVAIFSVGGMAGSFSVGAMVDKFGRRKSMLISNILALLGGSLMGLSLLAKSFEMVIIGRLIIGVFCGLCTGLTPMYVGEVTPTAIRGAFGTLHQLGVVIGILVAQVFGLEFLLGSETLWPLLLALTILPALLQSVMLPFCPESPRYLLIVLKQEEEARKDAFRLQATRDASLKPVDLRSRARRTDQPAHSSHSLFFCLQVFYYSTGIFETAGVSQPIYATIGAGVVNTVFTVVSLFLVERAGRRTLHLIGLAGMAVCALIMTISLSYVKSNQSLSYLAIVAVFGFVASFEMGPGPIPWFIVAELFSQGPRPAAIAVSGFSNWTANFLVGLGFPKLEELCGPYVFIIFMIFLIFFFIFTYLKVPETKGRTFDDIAQQFAASAAHRSQPPEEVVVGLSEGKDAAPVSPTEKVPMVALPEKH</sequence>
<evidence type="ECO:0000256" key="5">
    <source>
        <dbReference type="SAM" id="MobiDB-lite"/>
    </source>
</evidence>
<dbReference type="GO" id="GO:0070837">
    <property type="term" value="P:dehydroascorbic acid transport"/>
    <property type="evidence" value="ECO:0007669"/>
    <property type="project" value="TreeGrafter"/>
</dbReference>
<feature type="transmembrane region" description="Helical" evidence="6">
    <location>
        <begin position="143"/>
        <end position="166"/>
    </location>
</feature>
<dbReference type="InterPro" id="IPR005828">
    <property type="entry name" value="MFS_sugar_transport-like"/>
</dbReference>
<dbReference type="GO" id="GO:0046323">
    <property type="term" value="P:D-glucose import"/>
    <property type="evidence" value="ECO:0007669"/>
    <property type="project" value="TreeGrafter"/>
</dbReference>
<dbReference type="PANTHER" id="PTHR23503:SF124">
    <property type="entry name" value="SOLUTE CARRIER FAMILY 2 MEMBER 3B"/>
    <property type="match status" value="1"/>
</dbReference>
<keyword evidence="3 6" id="KW-1133">Transmembrane helix</keyword>
<feature type="transmembrane region" description="Helical" evidence="6">
    <location>
        <begin position="50"/>
        <end position="72"/>
    </location>
</feature>
<keyword evidence="2 6" id="KW-0812">Transmembrane</keyword>
<feature type="domain" description="Major facilitator superfamily (MFS) profile" evidence="7">
    <location>
        <begin position="2"/>
        <end position="420"/>
    </location>
</feature>
<feature type="transmembrane region" description="Helical" evidence="6">
    <location>
        <begin position="366"/>
        <end position="384"/>
    </location>
</feature>
<gene>
    <name evidence="8" type="primary">slc2a3b</name>
</gene>
<evidence type="ECO:0000256" key="2">
    <source>
        <dbReference type="ARBA" id="ARBA00022692"/>
    </source>
</evidence>
<feature type="transmembrane region" description="Helical" evidence="6">
    <location>
        <begin position="172"/>
        <end position="193"/>
    </location>
</feature>
<organism evidence="8 9">
    <name type="scientific">Takifugu rubripes</name>
    <name type="common">Japanese pufferfish</name>
    <name type="synonym">Fugu rubripes</name>
    <dbReference type="NCBI Taxonomy" id="31033"/>
    <lineage>
        <taxon>Eukaryota</taxon>
        <taxon>Metazoa</taxon>
        <taxon>Chordata</taxon>
        <taxon>Craniata</taxon>
        <taxon>Vertebrata</taxon>
        <taxon>Euteleostomi</taxon>
        <taxon>Actinopterygii</taxon>
        <taxon>Neopterygii</taxon>
        <taxon>Teleostei</taxon>
        <taxon>Neoteleostei</taxon>
        <taxon>Acanthomorphata</taxon>
        <taxon>Eupercaria</taxon>
        <taxon>Tetraodontiformes</taxon>
        <taxon>Tetradontoidea</taxon>
        <taxon>Tetraodontidae</taxon>
        <taxon>Takifugu</taxon>
    </lineage>
</organism>
<feature type="transmembrane region" description="Helical" evidence="6">
    <location>
        <begin position="396"/>
        <end position="414"/>
    </location>
</feature>
<feature type="transmembrane region" description="Helical" evidence="6">
    <location>
        <begin position="299"/>
        <end position="322"/>
    </location>
</feature>
<dbReference type="SUPFAM" id="SSF103473">
    <property type="entry name" value="MFS general substrate transporter"/>
    <property type="match status" value="1"/>
</dbReference>
<comment type="subcellular location">
    <subcellularLocation>
        <location evidence="1">Membrane</location>
        <topology evidence="1">Multi-pass membrane protein</topology>
    </subcellularLocation>
</comment>
<dbReference type="Ensembl" id="ENSTRUT00000081961.1">
    <property type="protein sequence ID" value="ENSTRUP00000081646.1"/>
    <property type="gene ID" value="ENSTRUG00000007710.3"/>
</dbReference>
<dbReference type="Gene3D" id="1.20.1250.20">
    <property type="entry name" value="MFS general substrate transporter like domains"/>
    <property type="match status" value="2"/>
</dbReference>